<evidence type="ECO:0000256" key="3">
    <source>
        <dbReference type="ARBA" id="ARBA00022618"/>
    </source>
</evidence>
<dbReference type="PANTHER" id="PTHR10643">
    <property type="entry name" value="KINETOCHORE PROTEIN NDC80"/>
    <property type="match status" value="1"/>
</dbReference>
<dbReference type="GO" id="GO:0051301">
    <property type="term" value="P:cell division"/>
    <property type="evidence" value="ECO:0007669"/>
    <property type="project" value="UniProtKB-UniRule"/>
</dbReference>
<accession>A0A182JYY9</accession>
<evidence type="ECO:0000256" key="10">
    <source>
        <dbReference type="RuleBase" id="RU368072"/>
    </source>
</evidence>
<dbReference type="GO" id="GO:0031262">
    <property type="term" value="C:Ndc80 complex"/>
    <property type="evidence" value="ECO:0007669"/>
    <property type="project" value="UniProtKB-UniRule"/>
</dbReference>
<proteinExistence type="inferred from homology"/>
<evidence type="ECO:0000256" key="11">
    <source>
        <dbReference type="SAM" id="Coils"/>
    </source>
</evidence>
<evidence type="ECO:0000256" key="6">
    <source>
        <dbReference type="ARBA" id="ARBA00023054"/>
    </source>
</evidence>
<feature type="coiled-coil region" evidence="11">
    <location>
        <begin position="516"/>
        <end position="543"/>
    </location>
</feature>
<evidence type="ECO:0000256" key="2">
    <source>
        <dbReference type="ARBA" id="ARBA00022454"/>
    </source>
</evidence>
<evidence type="ECO:0000259" key="13">
    <source>
        <dbReference type="Pfam" id="PF03801"/>
    </source>
</evidence>
<dbReference type="STRING" id="43041.A0A182JYY9"/>
<dbReference type="InterPro" id="IPR005550">
    <property type="entry name" value="Kinetochore_Ndc80"/>
</dbReference>
<dbReference type="GO" id="GO:0005634">
    <property type="term" value="C:nucleus"/>
    <property type="evidence" value="ECO:0007669"/>
    <property type="project" value="UniProtKB-SubCell"/>
</dbReference>
<dbReference type="InterPro" id="IPR055260">
    <property type="entry name" value="Ndc80_CH"/>
</dbReference>
<sequence length="646" mass="74391">MSSTKRITMPRRTQEFEISAPQSSVKKHQTRVSRIAQPVRKSIKQPGLGQFGENGRSRSIERGLNGPAGAPSTATKKSLNPPRSSSATPQLRTPLRSVSHYGGLNAENIPPFSIPSTVERERCSVEARQIFDYLAQANVPDLSKEFIERANIKTMSMKQFLIIVAHLLRQIGGSRYKIGANFIEDIIKAITELQCPFTVSKSMLKTPSAPHSIQQVLTLLIWLIQLAPPPVPVTDWAPNYQHVAEFPTPDYTQFFFQSATESFHLWNLQREEEFSAQVETMVDRLVAAKTGGLSREEVRQRTEQIRQQLEAMNVDRSSGQMRDQSFDEVQREVMQKQRIEKQLAEETKQLDRQFERQQQEYYLRQDQYYDFENAIQKVKDQLSRQQMTAKERDELQAVIAHDRNIVAAKRNAIACLDGESSDYQITLSRLIKQKIHLISELNTKLHNFSNAIKPEIEFTPIELSLTCSNYPELEKMLLALEQQLTDVFAKYHELKLRFGQQKVRLEQQVSDEQLTIEPLETNIAKQEERLQQLQHRRETIVRELVALAGRANERGSLSQRTKELDQRIKQVFEQIENNRKAIVKLAHDKQHLMEDGLERCRQALEERHRKLAAVREYVDSYEVIMKQIVAVCAKTKEGDSSSTIMN</sequence>
<reference evidence="14" key="2">
    <citation type="submission" date="2020-05" db="UniProtKB">
        <authorList>
            <consortium name="EnsemblMetazoa"/>
        </authorList>
    </citation>
    <scope>IDENTIFICATION</scope>
    <source>
        <strain evidence="14">ACHKN1017</strain>
    </source>
</reference>
<evidence type="ECO:0000256" key="1">
    <source>
        <dbReference type="ARBA" id="ARBA00007050"/>
    </source>
</evidence>
<keyword evidence="3 10" id="KW-0132">Cell division</keyword>
<dbReference type="AlphaFoldDB" id="A0A182JYY9"/>
<evidence type="ECO:0000256" key="8">
    <source>
        <dbReference type="ARBA" id="ARBA00023306"/>
    </source>
</evidence>
<comment type="subcellular location">
    <subcellularLocation>
        <location evidence="10">Chromosome</location>
        <location evidence="10">Centromere</location>
        <location evidence="10">Kinetochore</location>
    </subcellularLocation>
    <subcellularLocation>
        <location evidence="10">Nucleus</location>
    </subcellularLocation>
</comment>
<evidence type="ECO:0000256" key="9">
    <source>
        <dbReference type="ARBA" id="ARBA00023328"/>
    </source>
</evidence>
<keyword evidence="9 10" id="KW-0137">Centromere</keyword>
<dbReference type="PANTHER" id="PTHR10643:SF2">
    <property type="entry name" value="KINETOCHORE PROTEIN NDC80 HOMOLOG"/>
    <property type="match status" value="1"/>
</dbReference>
<dbReference type="Gene3D" id="1.10.418.30">
    <property type="entry name" value="Ncd80 complex, Ncd80 subunit"/>
    <property type="match status" value="1"/>
</dbReference>
<dbReference type="EnsemblMetazoa" id="ACHR003721-RA">
    <property type="protein sequence ID" value="ACHR003721-PA"/>
    <property type="gene ID" value="ACHR003721"/>
</dbReference>
<keyword evidence="8 10" id="KW-0131">Cell cycle</keyword>
<organism evidence="14 15">
    <name type="scientific">Anopheles christyi</name>
    <dbReference type="NCBI Taxonomy" id="43041"/>
    <lineage>
        <taxon>Eukaryota</taxon>
        <taxon>Metazoa</taxon>
        <taxon>Ecdysozoa</taxon>
        <taxon>Arthropoda</taxon>
        <taxon>Hexapoda</taxon>
        <taxon>Insecta</taxon>
        <taxon>Pterygota</taxon>
        <taxon>Neoptera</taxon>
        <taxon>Endopterygota</taxon>
        <taxon>Diptera</taxon>
        <taxon>Nematocera</taxon>
        <taxon>Culicoidea</taxon>
        <taxon>Culicidae</taxon>
        <taxon>Anophelinae</taxon>
        <taxon>Anopheles</taxon>
    </lineage>
</organism>
<keyword evidence="4 10" id="KW-0498">Mitosis</keyword>
<keyword evidence="6 11" id="KW-0175">Coiled coil</keyword>
<name>A0A182JYY9_9DIPT</name>
<comment type="function">
    <text evidence="10">Acts as a component of the essential kinetochore-associated NDC80 complex, which is required for chromosome segregation and spindle checkpoint activity.</text>
</comment>
<protein>
    <recommendedName>
        <fullName evidence="10">Kinetochore protein NDC80</fullName>
    </recommendedName>
</protein>
<evidence type="ECO:0000256" key="4">
    <source>
        <dbReference type="ARBA" id="ARBA00022776"/>
    </source>
</evidence>
<keyword evidence="5 10" id="KW-0995">Kinetochore</keyword>
<feature type="domain" description="Kinetochore protein Ndc80 CH" evidence="13">
    <location>
        <begin position="127"/>
        <end position="227"/>
    </location>
</feature>
<dbReference type="InterPro" id="IPR038273">
    <property type="entry name" value="Ndc80_sf"/>
</dbReference>
<keyword evidence="15" id="KW-1185">Reference proteome</keyword>
<evidence type="ECO:0000313" key="15">
    <source>
        <dbReference type="Proteomes" id="UP000075881"/>
    </source>
</evidence>
<keyword evidence="2 10" id="KW-0158">Chromosome</keyword>
<feature type="region of interest" description="Disordered" evidence="12">
    <location>
        <begin position="1"/>
        <end position="94"/>
    </location>
</feature>
<reference evidence="15" key="1">
    <citation type="submission" date="2013-03" db="EMBL/GenBank/DDBJ databases">
        <title>The Genome Sequence of Anopheles christyi ACHKN1017.</title>
        <authorList>
            <consortium name="The Broad Institute Genomics Platform"/>
            <person name="Neafsey D.E."/>
            <person name="Besansky N."/>
            <person name="Walker B."/>
            <person name="Young S.K."/>
            <person name="Zeng Q."/>
            <person name="Gargeya S."/>
            <person name="Fitzgerald M."/>
            <person name="Haas B."/>
            <person name="Abouelleil A."/>
            <person name="Allen A.W."/>
            <person name="Alvarado L."/>
            <person name="Arachchi H.M."/>
            <person name="Berlin A.M."/>
            <person name="Chapman S.B."/>
            <person name="Gainer-Dewar J."/>
            <person name="Goldberg J."/>
            <person name="Griggs A."/>
            <person name="Gujja S."/>
            <person name="Hansen M."/>
            <person name="Howarth C."/>
            <person name="Imamovic A."/>
            <person name="Ireland A."/>
            <person name="Larimer J."/>
            <person name="McCowan C."/>
            <person name="Murphy C."/>
            <person name="Pearson M."/>
            <person name="Poon T.W."/>
            <person name="Priest M."/>
            <person name="Roberts A."/>
            <person name="Saif S."/>
            <person name="Shea T."/>
            <person name="Sisk P."/>
            <person name="Sykes S."/>
            <person name="Wortman J."/>
            <person name="Nusbaum C."/>
            <person name="Birren B."/>
        </authorList>
    </citation>
    <scope>NUCLEOTIDE SEQUENCE [LARGE SCALE GENOMIC DNA]</scope>
    <source>
        <strain evidence="15">ACHKN1017</strain>
    </source>
</reference>
<evidence type="ECO:0000256" key="7">
    <source>
        <dbReference type="ARBA" id="ARBA00023242"/>
    </source>
</evidence>
<dbReference type="VEuPathDB" id="VectorBase:ACHR003721"/>
<comment type="similarity">
    <text evidence="1 10">Belongs to the NDC80/HEC1 family.</text>
</comment>
<dbReference type="Proteomes" id="UP000075881">
    <property type="component" value="Unassembled WGS sequence"/>
</dbReference>
<feature type="coiled-coil region" evidence="11">
    <location>
        <begin position="295"/>
        <end position="360"/>
    </location>
</feature>
<dbReference type="GO" id="GO:0051315">
    <property type="term" value="P:attachment of mitotic spindle microtubules to kinetochore"/>
    <property type="evidence" value="ECO:0007669"/>
    <property type="project" value="UniProtKB-UniRule"/>
</dbReference>
<comment type="subunit">
    <text evidence="10">Component of the NDC80 complex.</text>
</comment>
<keyword evidence="7 10" id="KW-0539">Nucleus</keyword>
<feature type="compositionally biased region" description="Polar residues" evidence="12">
    <location>
        <begin position="72"/>
        <end position="91"/>
    </location>
</feature>
<evidence type="ECO:0000256" key="12">
    <source>
        <dbReference type="SAM" id="MobiDB-lite"/>
    </source>
</evidence>
<evidence type="ECO:0000313" key="14">
    <source>
        <dbReference type="EnsemblMetazoa" id="ACHR003721-PA"/>
    </source>
</evidence>
<dbReference type="Pfam" id="PF03801">
    <property type="entry name" value="Ndc80_HEC"/>
    <property type="match status" value="1"/>
</dbReference>
<evidence type="ECO:0000256" key="5">
    <source>
        <dbReference type="ARBA" id="ARBA00022838"/>
    </source>
</evidence>